<accession>A0A6P1YKY2</accession>
<reference evidence="5 6" key="1">
    <citation type="submission" date="2020-02" db="EMBL/GenBank/DDBJ databases">
        <authorList>
            <person name="Li G."/>
        </authorList>
    </citation>
    <scope>NUCLEOTIDE SEQUENCE [LARGE SCALE GENOMIC DNA]</scope>
    <source>
        <strain evidence="5 6">DSM 102029</strain>
    </source>
</reference>
<dbReference type="PANTHER" id="PTHR46796:SF14">
    <property type="entry name" value="TRANSCRIPTIONAL REGULATORY PROTEIN"/>
    <property type="match status" value="1"/>
</dbReference>
<gene>
    <name evidence="5" type="ORF">G3A50_07885</name>
</gene>
<keyword evidence="1" id="KW-0805">Transcription regulation</keyword>
<evidence type="ECO:0000313" key="6">
    <source>
        <dbReference type="Proteomes" id="UP000464751"/>
    </source>
</evidence>
<evidence type="ECO:0000313" key="5">
    <source>
        <dbReference type="EMBL" id="QIB33630.1"/>
    </source>
</evidence>
<dbReference type="EMBL" id="CP048630">
    <property type="protein sequence ID" value="QIB33630.1"/>
    <property type="molecule type" value="Genomic_DNA"/>
</dbReference>
<dbReference type="SMART" id="SM00342">
    <property type="entry name" value="HTH_ARAC"/>
    <property type="match status" value="1"/>
</dbReference>
<evidence type="ECO:0000256" key="3">
    <source>
        <dbReference type="ARBA" id="ARBA00023163"/>
    </source>
</evidence>
<sequence>MNVVTPPITTRAAKLLAAPPPKQDGLGCARQALDCDQTLGGPGFTLHRKRHGGAQLSQIETPASRRGLLVGVALAPGHSRRIFRGNRSSTYRFDEGACYVRSFSDVYRADVETGFDFFLLELSQTALDRTFAELDLPQAEGLECVPGERDPMLACLARALLPSLDPAHHASPLFVEQVVCAMQTHLAARHHGKRPREGRRLAPAQVSRAKEMLLADAEGTVLIADIADACGISRSHFIRGFREATGATPHQWLLVQRIERALVLLIASRLPLAEIAAQCGFSDQSHMTRLLTRLTGASPGIWRSHH</sequence>
<keyword evidence="6" id="KW-1185">Reference proteome</keyword>
<dbReference type="InterPro" id="IPR050204">
    <property type="entry name" value="AraC_XylS_family_regulators"/>
</dbReference>
<dbReference type="Gene3D" id="1.10.10.60">
    <property type="entry name" value="Homeodomain-like"/>
    <property type="match status" value="2"/>
</dbReference>
<keyword evidence="3" id="KW-0804">Transcription</keyword>
<keyword evidence="2" id="KW-0238">DNA-binding</keyword>
<name>A0A6P1YKY2_9HYPH</name>
<evidence type="ECO:0000256" key="2">
    <source>
        <dbReference type="ARBA" id="ARBA00023125"/>
    </source>
</evidence>
<protein>
    <submittedName>
        <fullName evidence="5">Helix-turn-helix transcriptional regulator</fullName>
    </submittedName>
</protein>
<dbReference type="Proteomes" id="UP000464751">
    <property type="component" value="Chromosome"/>
</dbReference>
<organism evidence="5 6">
    <name type="scientific">Ancylobacter pratisalsi</name>
    <dbReference type="NCBI Taxonomy" id="1745854"/>
    <lineage>
        <taxon>Bacteria</taxon>
        <taxon>Pseudomonadati</taxon>
        <taxon>Pseudomonadota</taxon>
        <taxon>Alphaproteobacteria</taxon>
        <taxon>Hyphomicrobiales</taxon>
        <taxon>Xanthobacteraceae</taxon>
        <taxon>Ancylobacter</taxon>
    </lineage>
</organism>
<dbReference type="KEGG" id="apra:G3A50_07885"/>
<dbReference type="PANTHER" id="PTHR46796">
    <property type="entry name" value="HTH-TYPE TRANSCRIPTIONAL ACTIVATOR RHAS-RELATED"/>
    <property type="match status" value="1"/>
</dbReference>
<dbReference type="GO" id="GO:0043565">
    <property type="term" value="F:sequence-specific DNA binding"/>
    <property type="evidence" value="ECO:0007669"/>
    <property type="project" value="InterPro"/>
</dbReference>
<dbReference type="AlphaFoldDB" id="A0A6P1YKY2"/>
<proteinExistence type="predicted"/>
<evidence type="ECO:0000256" key="1">
    <source>
        <dbReference type="ARBA" id="ARBA00023015"/>
    </source>
</evidence>
<dbReference type="InterPro" id="IPR018060">
    <property type="entry name" value="HTH_AraC"/>
</dbReference>
<feature type="domain" description="HTH araC/xylS-type" evidence="4">
    <location>
        <begin position="207"/>
        <end position="305"/>
    </location>
</feature>
<evidence type="ECO:0000259" key="4">
    <source>
        <dbReference type="PROSITE" id="PS01124"/>
    </source>
</evidence>
<dbReference type="PROSITE" id="PS01124">
    <property type="entry name" value="HTH_ARAC_FAMILY_2"/>
    <property type="match status" value="1"/>
</dbReference>
<dbReference type="GO" id="GO:0003700">
    <property type="term" value="F:DNA-binding transcription factor activity"/>
    <property type="evidence" value="ECO:0007669"/>
    <property type="project" value="InterPro"/>
</dbReference>
<dbReference type="SUPFAM" id="SSF46689">
    <property type="entry name" value="Homeodomain-like"/>
    <property type="match status" value="2"/>
</dbReference>
<dbReference type="InterPro" id="IPR009057">
    <property type="entry name" value="Homeodomain-like_sf"/>
</dbReference>
<dbReference type="Pfam" id="PF12833">
    <property type="entry name" value="HTH_18"/>
    <property type="match status" value="1"/>
</dbReference>